<dbReference type="SMART" id="SM00530">
    <property type="entry name" value="HTH_XRE"/>
    <property type="match status" value="1"/>
</dbReference>
<keyword evidence="3" id="KW-1185">Reference proteome</keyword>
<evidence type="ECO:0000259" key="1">
    <source>
        <dbReference type="PROSITE" id="PS50943"/>
    </source>
</evidence>
<dbReference type="RefSeq" id="WP_379523404.1">
    <property type="nucleotide sequence ID" value="NZ_JBHSPA010000105.1"/>
</dbReference>
<reference evidence="3" key="1">
    <citation type="journal article" date="2019" name="Int. J. Syst. Evol. Microbiol.">
        <title>The Global Catalogue of Microorganisms (GCM) 10K type strain sequencing project: providing services to taxonomists for standard genome sequencing and annotation.</title>
        <authorList>
            <consortium name="The Broad Institute Genomics Platform"/>
            <consortium name="The Broad Institute Genome Sequencing Center for Infectious Disease"/>
            <person name="Wu L."/>
            <person name="Ma J."/>
        </authorList>
    </citation>
    <scope>NUCLEOTIDE SEQUENCE [LARGE SCALE GENOMIC DNA]</scope>
    <source>
        <strain evidence="3">CCUG 53903</strain>
    </source>
</reference>
<accession>A0ABW1D9S0</accession>
<dbReference type="Proteomes" id="UP001596058">
    <property type="component" value="Unassembled WGS sequence"/>
</dbReference>
<dbReference type="CDD" id="cd00093">
    <property type="entry name" value="HTH_XRE"/>
    <property type="match status" value="1"/>
</dbReference>
<dbReference type="PROSITE" id="PS50943">
    <property type="entry name" value="HTH_CROC1"/>
    <property type="match status" value="1"/>
</dbReference>
<dbReference type="Gene3D" id="1.25.40.10">
    <property type="entry name" value="Tetratricopeptide repeat domain"/>
    <property type="match status" value="1"/>
</dbReference>
<feature type="domain" description="HTH cro/C1-type" evidence="1">
    <location>
        <begin position="15"/>
        <end position="69"/>
    </location>
</feature>
<dbReference type="SUPFAM" id="SSF48452">
    <property type="entry name" value="TPR-like"/>
    <property type="match status" value="1"/>
</dbReference>
<dbReference type="InterPro" id="IPR001387">
    <property type="entry name" value="Cro/C1-type_HTH"/>
</dbReference>
<evidence type="ECO:0000313" key="3">
    <source>
        <dbReference type="Proteomes" id="UP001596058"/>
    </source>
</evidence>
<organism evidence="2 3">
    <name type="scientific">Nonomuraea insulae</name>
    <dbReference type="NCBI Taxonomy" id="1616787"/>
    <lineage>
        <taxon>Bacteria</taxon>
        <taxon>Bacillati</taxon>
        <taxon>Actinomycetota</taxon>
        <taxon>Actinomycetes</taxon>
        <taxon>Streptosporangiales</taxon>
        <taxon>Streptosporangiaceae</taxon>
        <taxon>Nonomuraea</taxon>
    </lineage>
</organism>
<protein>
    <submittedName>
        <fullName evidence="2">Helix-turn-helix domain-containing protein</fullName>
    </submittedName>
</protein>
<name>A0ABW1D9S0_9ACTN</name>
<gene>
    <name evidence="2" type="ORF">ACFPZ3_59935</name>
</gene>
<dbReference type="InterPro" id="IPR010982">
    <property type="entry name" value="Lambda_DNA-bd_dom_sf"/>
</dbReference>
<sequence>MDQRKRQHQGGRPELVRARVRHGLTQEQAAELIGVSTTTWARWERGEQSVRPVYRARLSEAWQVEAAEVERWLEAASPAGEVPGEDCIDEVDLAACGADGVDQLWRWEMDASRRHLLAALPFAPGLLGEWLLAWRYDATIGSAAGEAAAVAAGGSRVGWADVQRVQEAHRAFIQMDHQFGAGLVRPAVTDFMNVTLAPLLRGRYREDVGRALMSAAARISRTAGWMAFDLGAHGQAQQHLGQALKLAKQADDDLTSAWILAALAQQACDLDHGRWAIRLTGAAIEAGRRGHASPRVMALLHLRRARAFAVAAGTEQPDTFTRRRVADLLAEAEHTYTPATREDDPAWIAAFGPAELAAEVGYCWHRVGEHQRAADHAEQALAGFAPTYLRSIQFNRVHAAQARLDLGDLDGALAHARPAVRAAKELTSARAVAQVRDFATRLTQRHRSHPDAREFADHLRAELGT</sequence>
<evidence type="ECO:0000313" key="2">
    <source>
        <dbReference type="EMBL" id="MFC5833985.1"/>
    </source>
</evidence>
<dbReference type="Gene3D" id="1.10.260.40">
    <property type="entry name" value="lambda repressor-like DNA-binding domains"/>
    <property type="match status" value="1"/>
</dbReference>
<dbReference type="InterPro" id="IPR011990">
    <property type="entry name" value="TPR-like_helical_dom_sf"/>
</dbReference>
<dbReference type="SUPFAM" id="SSF47413">
    <property type="entry name" value="lambda repressor-like DNA-binding domains"/>
    <property type="match status" value="1"/>
</dbReference>
<proteinExistence type="predicted"/>
<dbReference type="Pfam" id="PF13560">
    <property type="entry name" value="HTH_31"/>
    <property type="match status" value="1"/>
</dbReference>
<dbReference type="EMBL" id="JBHSPA010000105">
    <property type="protein sequence ID" value="MFC5833985.1"/>
    <property type="molecule type" value="Genomic_DNA"/>
</dbReference>
<comment type="caution">
    <text evidence="2">The sequence shown here is derived from an EMBL/GenBank/DDBJ whole genome shotgun (WGS) entry which is preliminary data.</text>
</comment>